<evidence type="ECO:0000313" key="3">
    <source>
        <dbReference type="Proteomes" id="UP000176998"/>
    </source>
</evidence>
<dbReference type="RefSeq" id="XP_022471465.1">
    <property type="nucleotide sequence ID" value="XM_022621977.1"/>
</dbReference>
<proteinExistence type="predicted"/>
<feature type="compositionally biased region" description="Basic and acidic residues" evidence="1">
    <location>
        <begin position="102"/>
        <end position="113"/>
    </location>
</feature>
<dbReference type="AlphaFoldDB" id="A0A1G4AZ36"/>
<evidence type="ECO:0000313" key="2">
    <source>
        <dbReference type="EMBL" id="OHE94302.1"/>
    </source>
</evidence>
<reference evidence="2 3" key="1">
    <citation type="submission" date="2016-09" db="EMBL/GenBank/DDBJ databases">
        <authorList>
            <person name="Capua I."/>
            <person name="De Benedictis P."/>
            <person name="Joannis T."/>
            <person name="Lombin L.H."/>
            <person name="Cattoli G."/>
        </authorList>
    </citation>
    <scope>NUCLEOTIDE SEQUENCE [LARGE SCALE GENOMIC DNA]</scope>
    <source>
        <strain evidence="2 3">IMI 309357</strain>
    </source>
</reference>
<sequence>MVSAAHGGLEINRRQIHWPGCPNLFERHYCTCRWRVDNPNDGQNQVTDHFPYCNNVSNDGVCFCPARTRPLTPPLVIPNQPGYSSPLVPLTPGTPSSPPAMRHTEHIHSKAGQDEPEAISDIRQATLSGQAIDEIERIIRENRFSQ</sequence>
<name>A0A1G4AZ36_9PEZI</name>
<accession>A0A1G4AZ36</accession>
<organism evidence="2 3">
    <name type="scientific">Colletotrichum orchidophilum</name>
    <dbReference type="NCBI Taxonomy" id="1209926"/>
    <lineage>
        <taxon>Eukaryota</taxon>
        <taxon>Fungi</taxon>
        <taxon>Dikarya</taxon>
        <taxon>Ascomycota</taxon>
        <taxon>Pezizomycotina</taxon>
        <taxon>Sordariomycetes</taxon>
        <taxon>Hypocreomycetidae</taxon>
        <taxon>Glomerellales</taxon>
        <taxon>Glomerellaceae</taxon>
        <taxon>Colletotrichum</taxon>
    </lineage>
</organism>
<dbReference type="Proteomes" id="UP000176998">
    <property type="component" value="Unassembled WGS sequence"/>
</dbReference>
<feature type="region of interest" description="Disordered" evidence="1">
    <location>
        <begin position="83"/>
        <end position="116"/>
    </location>
</feature>
<protein>
    <submittedName>
        <fullName evidence="2">Uncharacterized protein</fullName>
    </submittedName>
</protein>
<dbReference type="EMBL" id="MJBS01000102">
    <property type="protein sequence ID" value="OHE94302.1"/>
    <property type="molecule type" value="Genomic_DNA"/>
</dbReference>
<dbReference type="OrthoDB" id="10423523at2759"/>
<evidence type="ECO:0000256" key="1">
    <source>
        <dbReference type="SAM" id="MobiDB-lite"/>
    </source>
</evidence>
<comment type="caution">
    <text evidence="2">The sequence shown here is derived from an EMBL/GenBank/DDBJ whole genome shotgun (WGS) entry which is preliminary data.</text>
</comment>
<keyword evidence="3" id="KW-1185">Reference proteome</keyword>
<gene>
    <name evidence="2" type="ORF">CORC01_10349</name>
</gene>
<dbReference type="GeneID" id="34563487"/>